<organism evidence="2 3">
    <name type="scientific">Glycocaulis abyssi</name>
    <dbReference type="NCBI Taxonomy" id="1433403"/>
    <lineage>
        <taxon>Bacteria</taxon>
        <taxon>Pseudomonadati</taxon>
        <taxon>Pseudomonadota</taxon>
        <taxon>Alphaproteobacteria</taxon>
        <taxon>Maricaulales</taxon>
        <taxon>Maricaulaceae</taxon>
        <taxon>Glycocaulis</taxon>
    </lineage>
</organism>
<dbReference type="RefSeq" id="WP_371392212.1">
    <property type="nucleotide sequence ID" value="NZ_CP163421.1"/>
</dbReference>
<proteinExistence type="predicted"/>
<dbReference type="InterPro" id="IPR000683">
    <property type="entry name" value="Gfo/Idh/MocA-like_OxRdtase_N"/>
</dbReference>
<dbReference type="Proteomes" id="UP001596024">
    <property type="component" value="Unassembled WGS sequence"/>
</dbReference>
<dbReference type="Gene3D" id="3.40.50.720">
    <property type="entry name" value="NAD(P)-binding Rossmann-like Domain"/>
    <property type="match status" value="1"/>
</dbReference>
<dbReference type="SUPFAM" id="SSF51735">
    <property type="entry name" value="NAD(P)-binding Rossmann-fold domains"/>
    <property type="match status" value="1"/>
</dbReference>
<gene>
    <name evidence="2" type="ORF">ACFPB0_04105</name>
</gene>
<dbReference type="InterPro" id="IPR036291">
    <property type="entry name" value="NAD(P)-bd_dom_sf"/>
</dbReference>
<dbReference type="EMBL" id="JBHSGQ010000001">
    <property type="protein sequence ID" value="MFC4724468.1"/>
    <property type="molecule type" value="Genomic_DNA"/>
</dbReference>
<feature type="domain" description="Gfo/Idh/MocA-like oxidoreductase N-terminal" evidence="1">
    <location>
        <begin position="4"/>
        <end position="108"/>
    </location>
</feature>
<evidence type="ECO:0000259" key="1">
    <source>
        <dbReference type="Pfam" id="PF01408"/>
    </source>
</evidence>
<protein>
    <submittedName>
        <fullName evidence="2">Gfo/Idh/MocA family oxidoreductase</fullName>
    </submittedName>
</protein>
<comment type="caution">
    <text evidence="2">The sequence shown here is derived from an EMBL/GenBank/DDBJ whole genome shotgun (WGS) entry which is preliminary data.</text>
</comment>
<evidence type="ECO:0000313" key="3">
    <source>
        <dbReference type="Proteomes" id="UP001596024"/>
    </source>
</evidence>
<reference evidence="3" key="1">
    <citation type="journal article" date="2019" name="Int. J. Syst. Evol. Microbiol.">
        <title>The Global Catalogue of Microorganisms (GCM) 10K type strain sequencing project: providing services to taxonomists for standard genome sequencing and annotation.</title>
        <authorList>
            <consortium name="The Broad Institute Genomics Platform"/>
            <consortium name="The Broad Institute Genome Sequencing Center for Infectious Disease"/>
            <person name="Wu L."/>
            <person name="Ma J."/>
        </authorList>
    </citation>
    <scope>NUCLEOTIDE SEQUENCE [LARGE SCALE GENOMIC DNA]</scope>
    <source>
        <strain evidence="3">CCUG 62981</strain>
    </source>
</reference>
<accession>A0ABV9NCQ8</accession>
<dbReference type="Pfam" id="PF01408">
    <property type="entry name" value="GFO_IDH_MocA"/>
    <property type="match status" value="1"/>
</dbReference>
<evidence type="ECO:0000313" key="2">
    <source>
        <dbReference type="EMBL" id="MFC4724468.1"/>
    </source>
</evidence>
<name>A0ABV9NCQ8_9PROT</name>
<dbReference type="Gene3D" id="3.30.360.10">
    <property type="entry name" value="Dihydrodipicolinate Reductase, domain 2"/>
    <property type="match status" value="1"/>
</dbReference>
<sequence length="317" mass="33625">MADILLIGAGPMAVQHYKAARALDLTVTVCGRGEASADAFEAETGMRPGTGELQSQLEAMKVVPARALVAVSVAQLGDATRAVLAAGCERVLLEKPGGATLEDVEALASGDGDDRVRLAYNRRFLPSVLTAADCIASDGGLTSMMFEFNENRSLVAGLTQHTPAVKANWFFANSTHVVDTAFFLAGYPSRIPDHEMAAFANGDAAALPPSQAYGGAGRIGDVVYAFHADWSSAGRWGIELCTPRRRLVLKPVETLSEMPAGSFRLNELALSHGEPSGLKPGLFNMLAAFQKDPDQPAFLSLKGQADRLRCFRKFVGG</sequence>
<keyword evidence="3" id="KW-1185">Reference proteome</keyword>